<keyword evidence="3" id="KW-0479">Metal-binding</keyword>
<dbReference type="InterPro" id="IPR005502">
    <property type="entry name" value="Ribosyl_crysJ1"/>
</dbReference>
<dbReference type="AlphaFoldDB" id="A0ABD4TLU3"/>
<gene>
    <name evidence="4" type="ORF">FTO68_07405</name>
</gene>
<evidence type="ECO:0000256" key="2">
    <source>
        <dbReference type="ARBA" id="ARBA00022801"/>
    </source>
</evidence>
<comment type="caution">
    <text evidence="4">The sequence shown here is derived from an EMBL/GenBank/DDBJ whole genome shotgun (WGS) entry which is preliminary data.</text>
</comment>
<protein>
    <recommendedName>
        <fullName evidence="6">ADP-ribosylglycohydrolase</fullName>
    </recommendedName>
</protein>
<feature type="binding site" evidence="3">
    <location>
        <position position="56"/>
    </location>
    <ligand>
        <name>Mg(2+)</name>
        <dbReference type="ChEBI" id="CHEBI:18420"/>
        <label>1</label>
    </ligand>
</feature>
<keyword evidence="5" id="KW-1185">Reference proteome</keyword>
<keyword evidence="2" id="KW-0378">Hydrolase</keyword>
<evidence type="ECO:0008006" key="6">
    <source>
        <dbReference type="Google" id="ProtNLM"/>
    </source>
</evidence>
<dbReference type="PANTHER" id="PTHR16222:SF24">
    <property type="entry name" value="ADP-RIBOSYLHYDROLASE ARH3"/>
    <property type="match status" value="1"/>
</dbReference>
<accession>A0ABD4TLU3</accession>
<proteinExistence type="inferred from homology"/>
<comment type="cofactor">
    <cofactor evidence="3">
        <name>Mg(2+)</name>
        <dbReference type="ChEBI" id="CHEBI:18420"/>
    </cofactor>
    <text evidence="3">Binds 2 magnesium ions per subunit.</text>
</comment>
<dbReference type="RefSeq" id="WP_255332761.1">
    <property type="nucleotide sequence ID" value="NZ_VOTZ01000014.1"/>
</dbReference>
<evidence type="ECO:0000313" key="4">
    <source>
        <dbReference type="EMBL" id="MCQ1538810.1"/>
    </source>
</evidence>
<dbReference type="GO" id="GO:0016787">
    <property type="term" value="F:hydrolase activity"/>
    <property type="evidence" value="ECO:0007669"/>
    <property type="project" value="UniProtKB-KW"/>
</dbReference>
<evidence type="ECO:0000256" key="1">
    <source>
        <dbReference type="ARBA" id="ARBA00010702"/>
    </source>
</evidence>
<feature type="binding site" evidence="3">
    <location>
        <position position="55"/>
    </location>
    <ligand>
        <name>Mg(2+)</name>
        <dbReference type="ChEBI" id="CHEBI:18420"/>
        <label>1</label>
    </ligand>
</feature>
<dbReference type="InterPro" id="IPR050792">
    <property type="entry name" value="ADP-ribosylglycohydrolase"/>
</dbReference>
<dbReference type="Gene3D" id="1.10.4080.10">
    <property type="entry name" value="ADP-ribosylation/Crystallin J1"/>
    <property type="match status" value="1"/>
</dbReference>
<dbReference type="Pfam" id="PF03747">
    <property type="entry name" value="ADP_ribosyl_GH"/>
    <property type="match status" value="1"/>
</dbReference>
<name>A0ABD4TLU3_9EURY</name>
<dbReference type="EMBL" id="VOTZ01000014">
    <property type="protein sequence ID" value="MCQ1538810.1"/>
    <property type="molecule type" value="Genomic_DNA"/>
</dbReference>
<dbReference type="SUPFAM" id="SSF101478">
    <property type="entry name" value="ADP-ribosylglycohydrolase"/>
    <property type="match status" value="1"/>
</dbReference>
<feature type="binding site" evidence="3">
    <location>
        <position position="54"/>
    </location>
    <ligand>
        <name>Mg(2+)</name>
        <dbReference type="ChEBI" id="CHEBI:18420"/>
        <label>1</label>
    </ligand>
</feature>
<evidence type="ECO:0000256" key="3">
    <source>
        <dbReference type="PIRSR" id="PIRSR605502-1"/>
    </source>
</evidence>
<dbReference type="PANTHER" id="PTHR16222">
    <property type="entry name" value="ADP-RIBOSYLGLYCOHYDROLASE"/>
    <property type="match status" value="1"/>
</dbReference>
<organism evidence="4 5">
    <name type="scientific">Methanocalculus taiwanensis</name>
    <dbReference type="NCBI Taxonomy" id="106207"/>
    <lineage>
        <taxon>Archaea</taxon>
        <taxon>Methanobacteriati</taxon>
        <taxon>Methanobacteriota</taxon>
        <taxon>Stenosarchaea group</taxon>
        <taxon>Methanomicrobia</taxon>
        <taxon>Methanomicrobiales</taxon>
        <taxon>Methanocalculaceae</taxon>
        <taxon>Methanocalculus</taxon>
    </lineage>
</organism>
<dbReference type="InterPro" id="IPR036705">
    <property type="entry name" value="Ribosyl_crysJ1_sf"/>
</dbReference>
<sequence length="307" mass="32812">MLEQYKGCLLGAALGDALGMPNETAPPRLHAPLRGFRKAYKGHPNDSLKQGQYTDDTQIMLIVGRQVADREYSEDAYAAALKETYDAGRLRFPDSAVHATCERLKTIRWKEASVNSSTAGAVPLAIPFALAFTDLIECSERLVVACSVTHIHPGALAGAVTVATLIRTTLAGDRDPLALAAAAAMREDELLGVRVREALRLADESGISIQGAYERIGSDSSVYQTVPLACFLSRRLDDPDKLLTIASQTGGNADTIAFICGAYAGAKYGKSGLPSDLLEQLESRDLIEQLGIDLLRRTGQPIPGGAE</sequence>
<comment type="similarity">
    <text evidence="1">Belongs to the ADP-ribosylglycohydrolase family.</text>
</comment>
<feature type="binding site" evidence="3">
    <location>
        <position position="254"/>
    </location>
    <ligand>
        <name>Mg(2+)</name>
        <dbReference type="ChEBI" id="CHEBI:18420"/>
        <label>1</label>
    </ligand>
</feature>
<keyword evidence="3" id="KW-0460">Magnesium</keyword>
<reference evidence="4 5" key="1">
    <citation type="submission" date="2019-08" db="EMBL/GenBank/DDBJ databases">
        <authorList>
            <person name="Chen S.-C."/>
            <person name="Lai M.-C."/>
            <person name="You Y.-T."/>
        </authorList>
    </citation>
    <scope>NUCLEOTIDE SEQUENCE [LARGE SCALE GENOMIC DNA]</scope>
    <source>
        <strain evidence="4 5">P2F9704a</strain>
    </source>
</reference>
<evidence type="ECO:0000313" key="5">
    <source>
        <dbReference type="Proteomes" id="UP001524383"/>
    </source>
</evidence>
<feature type="binding site" evidence="3">
    <location>
        <position position="255"/>
    </location>
    <ligand>
        <name>Mg(2+)</name>
        <dbReference type="ChEBI" id="CHEBI:18420"/>
        <label>1</label>
    </ligand>
</feature>
<dbReference type="Proteomes" id="UP001524383">
    <property type="component" value="Unassembled WGS sequence"/>
</dbReference>